<evidence type="ECO:0000256" key="5">
    <source>
        <dbReference type="ARBA" id="ARBA00022884"/>
    </source>
</evidence>
<sequence>MSEEDVGEIETETIDYWKVPKFEQKDNPYPVLEKSKFSFLFPKYREQYFKKFWSVIKNEIDNHGIKCKIDFIKGSIEVSTTSKMWDPYMIIKARDMMKLIARSVPLEKVSYAQKK</sequence>
<evidence type="ECO:0000256" key="1">
    <source>
        <dbReference type="ARBA" id="ARBA00004604"/>
    </source>
</evidence>
<dbReference type="GO" id="GO:0003723">
    <property type="term" value="F:RNA binding"/>
    <property type="evidence" value="ECO:0007669"/>
    <property type="project" value="UniProtKB-KW"/>
</dbReference>
<dbReference type="AlphaFoldDB" id="A0A6G3MHV3"/>
<dbReference type="InterPro" id="IPR024166">
    <property type="entry name" value="rRNA_assembly_KRR1"/>
</dbReference>
<dbReference type="PANTHER" id="PTHR12581:SF0">
    <property type="entry name" value="KRR1 SMALL SUBUNIT PROCESSOME COMPONENT HOMOLOG"/>
    <property type="match status" value="1"/>
</dbReference>
<dbReference type="Pfam" id="PF17903">
    <property type="entry name" value="KH_KRR1_1st"/>
    <property type="match status" value="1"/>
</dbReference>
<dbReference type="GO" id="GO:0032040">
    <property type="term" value="C:small-subunit processome"/>
    <property type="evidence" value="ECO:0007669"/>
    <property type="project" value="TreeGrafter"/>
</dbReference>
<evidence type="ECO:0000256" key="8">
    <source>
        <dbReference type="ARBA" id="ARBA00032993"/>
    </source>
</evidence>
<protein>
    <recommendedName>
        <fullName evidence="8">KRR-R motif-containing protein 1</fullName>
    </recommendedName>
</protein>
<comment type="subcellular location">
    <subcellularLocation>
        <location evidence="1">Nucleus</location>
        <location evidence="1">Nucleolus</location>
    </subcellularLocation>
</comment>
<evidence type="ECO:0000256" key="7">
    <source>
        <dbReference type="ARBA" id="ARBA00023274"/>
    </source>
</evidence>
<dbReference type="PANTHER" id="PTHR12581">
    <property type="entry name" value="HIV-1 REV BINDING PROTEIN 2, 3"/>
    <property type="match status" value="1"/>
</dbReference>
<accession>A0A6G3MHV3</accession>
<keyword evidence="5" id="KW-0694">RNA-binding</keyword>
<keyword evidence="7" id="KW-0687">Ribonucleoprotein</keyword>
<dbReference type="Gene3D" id="3.30.1370.10">
    <property type="entry name" value="K Homology domain, type 1"/>
    <property type="match status" value="1"/>
</dbReference>
<evidence type="ECO:0000256" key="3">
    <source>
        <dbReference type="ARBA" id="ARBA00022517"/>
    </source>
</evidence>
<keyword evidence="6" id="KW-0539">Nucleus</keyword>
<dbReference type="InterPro" id="IPR048550">
    <property type="entry name" value="KRR1-like_KH1_euk"/>
</dbReference>
<dbReference type="FunFam" id="3.30.1370.10:FF:000014">
    <property type="entry name" value="KRR1 small subunit processome component"/>
    <property type="match status" value="1"/>
</dbReference>
<dbReference type="EMBL" id="GHBP01004279">
    <property type="protein sequence ID" value="NDJ93615.1"/>
    <property type="molecule type" value="Transcribed_RNA"/>
</dbReference>
<evidence type="ECO:0000313" key="10">
    <source>
        <dbReference type="EMBL" id="NDJ93615.1"/>
    </source>
</evidence>
<dbReference type="InterPro" id="IPR036612">
    <property type="entry name" value="KH_dom_type_1_sf"/>
</dbReference>
<dbReference type="CDD" id="cd22393">
    <property type="entry name" value="KH-I_KRR1_rpt1"/>
    <property type="match status" value="1"/>
</dbReference>
<proteinExistence type="inferred from homology"/>
<dbReference type="OrthoDB" id="441223at2759"/>
<name>A0A6G3MHV3_HENSL</name>
<reference evidence="10" key="1">
    <citation type="submission" date="2018-11" db="EMBL/GenBank/DDBJ databases">
        <title>Henneguya salminicola genome and transcriptome.</title>
        <authorList>
            <person name="Yahalomi D."/>
            <person name="Atkinson S.D."/>
            <person name="Neuhof M."/>
            <person name="Chang E.S."/>
            <person name="Philippe H."/>
            <person name="Cartwright P."/>
            <person name="Bartholomew J.L."/>
            <person name="Huchon D."/>
        </authorList>
    </citation>
    <scope>NUCLEOTIDE SEQUENCE</scope>
    <source>
        <strain evidence="10">Hz1</strain>
        <tissue evidence="10">Whole</tissue>
    </source>
</reference>
<evidence type="ECO:0000259" key="9">
    <source>
        <dbReference type="Pfam" id="PF17903"/>
    </source>
</evidence>
<evidence type="ECO:0000256" key="2">
    <source>
        <dbReference type="ARBA" id="ARBA00009344"/>
    </source>
</evidence>
<evidence type="ECO:0000256" key="6">
    <source>
        <dbReference type="ARBA" id="ARBA00023242"/>
    </source>
</evidence>
<feature type="domain" description="KRR1 small subunit processome component first KH" evidence="9">
    <location>
        <begin position="35"/>
        <end position="108"/>
    </location>
</feature>
<keyword evidence="3" id="KW-0690">Ribosome biogenesis</keyword>
<organism evidence="10">
    <name type="scientific">Henneguya salminicola</name>
    <name type="common">Myxosporean</name>
    <dbReference type="NCBI Taxonomy" id="69463"/>
    <lineage>
        <taxon>Eukaryota</taxon>
        <taxon>Metazoa</taxon>
        <taxon>Cnidaria</taxon>
        <taxon>Myxozoa</taxon>
        <taxon>Myxosporea</taxon>
        <taxon>Bivalvulida</taxon>
        <taxon>Platysporina</taxon>
        <taxon>Myxobolidae</taxon>
        <taxon>Henneguya</taxon>
    </lineage>
</organism>
<evidence type="ECO:0000256" key="4">
    <source>
        <dbReference type="ARBA" id="ARBA00022552"/>
    </source>
</evidence>
<dbReference type="GO" id="GO:0006364">
    <property type="term" value="P:rRNA processing"/>
    <property type="evidence" value="ECO:0007669"/>
    <property type="project" value="UniProtKB-KW"/>
</dbReference>
<keyword evidence="4" id="KW-0698">rRNA processing</keyword>
<comment type="similarity">
    <text evidence="2">Belongs to the KRR1 family.</text>
</comment>
<dbReference type="InterPro" id="IPR041174">
    <property type="entry name" value="KRR1-like_KH1"/>
</dbReference>